<dbReference type="RefSeq" id="WP_076543413.1">
    <property type="nucleotide sequence ID" value="NZ_FTNC01000001.1"/>
</dbReference>
<proteinExistence type="predicted"/>
<protein>
    <submittedName>
        <fullName evidence="1">Uncharacterized protein</fullName>
    </submittedName>
</protein>
<reference evidence="2" key="1">
    <citation type="submission" date="2017-01" db="EMBL/GenBank/DDBJ databases">
        <authorList>
            <person name="Varghese N."/>
            <person name="Submissions S."/>
        </authorList>
    </citation>
    <scope>NUCLEOTIDE SEQUENCE [LARGE SCALE GENOMIC DNA]</scope>
    <source>
        <strain evidence="2">ATCC 700103</strain>
    </source>
</reference>
<dbReference type="STRING" id="56779.SAMN05421834_101103"/>
<dbReference type="Proteomes" id="UP000185669">
    <property type="component" value="Unassembled WGS sequence"/>
</dbReference>
<dbReference type="OrthoDB" id="10005716at2"/>
<name>A0A1N6PIB5_9FIRM</name>
<accession>A0A1N6PIB5</accession>
<evidence type="ECO:0000313" key="2">
    <source>
        <dbReference type="Proteomes" id="UP000185669"/>
    </source>
</evidence>
<dbReference type="AlphaFoldDB" id="A0A1N6PIB5"/>
<keyword evidence="2" id="KW-1185">Reference proteome</keyword>
<gene>
    <name evidence="1" type="ORF">SAMN05421834_101103</name>
</gene>
<organism evidence="1 2">
    <name type="scientific">Halanaerobium kushneri</name>
    <dbReference type="NCBI Taxonomy" id="56779"/>
    <lineage>
        <taxon>Bacteria</taxon>
        <taxon>Bacillati</taxon>
        <taxon>Bacillota</taxon>
        <taxon>Clostridia</taxon>
        <taxon>Halanaerobiales</taxon>
        <taxon>Halanaerobiaceae</taxon>
        <taxon>Halanaerobium</taxon>
    </lineage>
</organism>
<dbReference type="EMBL" id="FTNC01000001">
    <property type="protein sequence ID" value="SIQ04091.1"/>
    <property type="molecule type" value="Genomic_DNA"/>
</dbReference>
<evidence type="ECO:0000313" key="1">
    <source>
        <dbReference type="EMBL" id="SIQ04091.1"/>
    </source>
</evidence>
<sequence length="82" mass="9810">MKFEKCLKAFLRTKKKYDQALKRLANPEGDSEKFYNITNDEKKEELLELFRELEKAENESKDNMVGTSHDNLIEKIRKELEE</sequence>